<comment type="caution">
    <text evidence="1">The sequence shown here is derived from an EMBL/GenBank/DDBJ whole genome shotgun (WGS) entry which is preliminary data.</text>
</comment>
<dbReference type="Proteomes" id="UP001597018">
    <property type="component" value="Unassembled WGS sequence"/>
</dbReference>
<dbReference type="RefSeq" id="WP_345600825.1">
    <property type="nucleotide sequence ID" value="NZ_BAABLT010000019.1"/>
</dbReference>
<gene>
    <name evidence="1" type="ORF">ACFQ16_05920</name>
</gene>
<evidence type="ECO:0000313" key="1">
    <source>
        <dbReference type="EMBL" id="MFD0919274.1"/>
    </source>
</evidence>
<name>A0ABW3FQY2_9PSEU</name>
<dbReference type="EMBL" id="JBHTIW010000002">
    <property type="protein sequence ID" value="MFD0919274.1"/>
    <property type="molecule type" value="Genomic_DNA"/>
</dbReference>
<keyword evidence="2" id="KW-1185">Reference proteome</keyword>
<sequence>MTAARAREEVVMHCIPHERGRRQPLLERLALRRSPVPRRDLAERHFRHTAWIERKPGAMWDAVPAAPSAVVR</sequence>
<organism evidence="1 2">
    <name type="scientific">Saccharopolyspora rosea</name>
    <dbReference type="NCBI Taxonomy" id="524884"/>
    <lineage>
        <taxon>Bacteria</taxon>
        <taxon>Bacillati</taxon>
        <taxon>Actinomycetota</taxon>
        <taxon>Actinomycetes</taxon>
        <taxon>Pseudonocardiales</taxon>
        <taxon>Pseudonocardiaceae</taxon>
        <taxon>Saccharopolyspora</taxon>
    </lineage>
</organism>
<evidence type="ECO:0000313" key="2">
    <source>
        <dbReference type="Proteomes" id="UP001597018"/>
    </source>
</evidence>
<reference evidence="2" key="1">
    <citation type="journal article" date="2019" name="Int. J. Syst. Evol. Microbiol.">
        <title>The Global Catalogue of Microorganisms (GCM) 10K type strain sequencing project: providing services to taxonomists for standard genome sequencing and annotation.</title>
        <authorList>
            <consortium name="The Broad Institute Genomics Platform"/>
            <consortium name="The Broad Institute Genome Sequencing Center for Infectious Disease"/>
            <person name="Wu L."/>
            <person name="Ma J."/>
        </authorList>
    </citation>
    <scope>NUCLEOTIDE SEQUENCE [LARGE SCALE GENOMIC DNA]</scope>
    <source>
        <strain evidence="2">CCUG 56401</strain>
    </source>
</reference>
<proteinExistence type="predicted"/>
<accession>A0ABW3FQY2</accession>
<protein>
    <submittedName>
        <fullName evidence="1">Uncharacterized protein</fullName>
    </submittedName>
</protein>